<dbReference type="EMBL" id="CAAALY010071488">
    <property type="protein sequence ID" value="VEL25072.1"/>
    <property type="molecule type" value="Genomic_DNA"/>
</dbReference>
<proteinExistence type="predicted"/>
<protein>
    <submittedName>
        <fullName evidence="1">Uncharacterized protein</fullName>
    </submittedName>
</protein>
<evidence type="ECO:0000313" key="2">
    <source>
        <dbReference type="Proteomes" id="UP000784294"/>
    </source>
</evidence>
<evidence type="ECO:0000313" key="1">
    <source>
        <dbReference type="EMBL" id="VEL25072.1"/>
    </source>
</evidence>
<reference evidence="1" key="1">
    <citation type="submission" date="2018-11" db="EMBL/GenBank/DDBJ databases">
        <authorList>
            <consortium name="Pathogen Informatics"/>
        </authorList>
    </citation>
    <scope>NUCLEOTIDE SEQUENCE</scope>
</reference>
<accession>A0A3S5FEF7</accession>
<comment type="caution">
    <text evidence="1">The sequence shown here is derived from an EMBL/GenBank/DDBJ whole genome shotgun (WGS) entry which is preliminary data.</text>
</comment>
<keyword evidence="2" id="KW-1185">Reference proteome</keyword>
<gene>
    <name evidence="1" type="ORF">PXEA_LOCUS18512</name>
</gene>
<sequence>MSKTIDRNRAKVNVNLFRSSADGHSIEKMMKQNPMAKKNVIHSESIIEDEDEDENYIEVDAYPDLPDNLKKDFDIFESSSTRLVDNKWYWVEVSR</sequence>
<dbReference type="AlphaFoldDB" id="A0A3S5FEF7"/>
<organism evidence="1 2">
    <name type="scientific">Protopolystoma xenopodis</name>
    <dbReference type="NCBI Taxonomy" id="117903"/>
    <lineage>
        <taxon>Eukaryota</taxon>
        <taxon>Metazoa</taxon>
        <taxon>Spiralia</taxon>
        <taxon>Lophotrochozoa</taxon>
        <taxon>Platyhelminthes</taxon>
        <taxon>Monogenea</taxon>
        <taxon>Polyopisthocotylea</taxon>
        <taxon>Polystomatidea</taxon>
        <taxon>Polystomatidae</taxon>
        <taxon>Protopolystoma</taxon>
    </lineage>
</organism>
<dbReference type="Proteomes" id="UP000784294">
    <property type="component" value="Unassembled WGS sequence"/>
</dbReference>
<name>A0A3S5FEF7_9PLAT</name>